<dbReference type="GO" id="GO:0005509">
    <property type="term" value="F:calcium ion binding"/>
    <property type="evidence" value="ECO:0007669"/>
    <property type="project" value="InterPro"/>
</dbReference>
<reference evidence="5" key="2">
    <citation type="journal article" date="2024" name="Plant">
        <title>Genomic evolution and insights into agronomic trait innovations of Sesamum species.</title>
        <authorList>
            <person name="Miao H."/>
            <person name="Wang L."/>
            <person name="Qu L."/>
            <person name="Liu H."/>
            <person name="Sun Y."/>
            <person name="Le M."/>
            <person name="Wang Q."/>
            <person name="Wei S."/>
            <person name="Zheng Y."/>
            <person name="Lin W."/>
            <person name="Duan Y."/>
            <person name="Cao H."/>
            <person name="Xiong S."/>
            <person name="Wang X."/>
            <person name="Wei L."/>
            <person name="Li C."/>
            <person name="Ma Q."/>
            <person name="Ju M."/>
            <person name="Zhao R."/>
            <person name="Li G."/>
            <person name="Mu C."/>
            <person name="Tian Q."/>
            <person name="Mei H."/>
            <person name="Zhang T."/>
            <person name="Gao T."/>
            <person name="Zhang H."/>
        </authorList>
    </citation>
    <scope>NUCLEOTIDE SEQUENCE</scope>
    <source>
        <strain evidence="5">G01</strain>
    </source>
</reference>
<dbReference type="Gene3D" id="1.10.238.10">
    <property type="entry name" value="EF-hand"/>
    <property type="match status" value="1"/>
</dbReference>
<reference evidence="5" key="1">
    <citation type="submission" date="2020-06" db="EMBL/GenBank/DDBJ databases">
        <authorList>
            <person name="Li T."/>
            <person name="Hu X."/>
            <person name="Zhang T."/>
            <person name="Song X."/>
            <person name="Zhang H."/>
            <person name="Dai N."/>
            <person name="Sheng W."/>
            <person name="Hou X."/>
            <person name="Wei L."/>
        </authorList>
    </citation>
    <scope>NUCLEOTIDE SEQUENCE</scope>
    <source>
        <strain evidence="5">G01</strain>
        <tissue evidence="5">Leaf</tissue>
    </source>
</reference>
<keyword evidence="2" id="KW-0677">Repeat</keyword>
<dbReference type="SUPFAM" id="SSF47473">
    <property type="entry name" value="EF-hand"/>
    <property type="match status" value="1"/>
</dbReference>
<proteinExistence type="predicted"/>
<evidence type="ECO:0000256" key="2">
    <source>
        <dbReference type="ARBA" id="ARBA00022737"/>
    </source>
</evidence>
<keyword evidence="1" id="KW-0479">Metal-binding</keyword>
<gene>
    <name evidence="5" type="ORF">Sangu_0080200</name>
</gene>
<keyword evidence="3" id="KW-0106">Calcium</keyword>
<feature type="domain" description="EF-hand" evidence="4">
    <location>
        <begin position="56"/>
        <end position="88"/>
    </location>
</feature>
<sequence length="88" mass="10381">MKAMEWEKQLVNRYEESGGMCRIRPLRDQDHGTSRDLYKHHSSQLHLILTRLGERCTVNDCTEMIRSVDADGDGFVSFDEFRKMMTRN</sequence>
<dbReference type="InterPro" id="IPR002048">
    <property type="entry name" value="EF_hand_dom"/>
</dbReference>
<evidence type="ECO:0000313" key="5">
    <source>
        <dbReference type="EMBL" id="KAL0380159.1"/>
    </source>
</evidence>
<dbReference type="EMBL" id="JACGWK010000001">
    <property type="protein sequence ID" value="KAL0380159.1"/>
    <property type="molecule type" value="Genomic_DNA"/>
</dbReference>
<dbReference type="PROSITE" id="PS50222">
    <property type="entry name" value="EF_HAND_2"/>
    <property type="match status" value="1"/>
</dbReference>
<evidence type="ECO:0000259" key="4">
    <source>
        <dbReference type="PROSITE" id="PS50222"/>
    </source>
</evidence>
<evidence type="ECO:0000256" key="3">
    <source>
        <dbReference type="ARBA" id="ARBA00022837"/>
    </source>
</evidence>
<comment type="caution">
    <text evidence="5">The sequence shown here is derived from an EMBL/GenBank/DDBJ whole genome shotgun (WGS) entry which is preliminary data.</text>
</comment>
<dbReference type="CDD" id="cd00051">
    <property type="entry name" value="EFh"/>
    <property type="match status" value="1"/>
</dbReference>
<dbReference type="SMART" id="SM00054">
    <property type="entry name" value="EFh"/>
    <property type="match status" value="1"/>
</dbReference>
<organism evidence="5">
    <name type="scientific">Sesamum angustifolium</name>
    <dbReference type="NCBI Taxonomy" id="2727405"/>
    <lineage>
        <taxon>Eukaryota</taxon>
        <taxon>Viridiplantae</taxon>
        <taxon>Streptophyta</taxon>
        <taxon>Embryophyta</taxon>
        <taxon>Tracheophyta</taxon>
        <taxon>Spermatophyta</taxon>
        <taxon>Magnoliopsida</taxon>
        <taxon>eudicotyledons</taxon>
        <taxon>Gunneridae</taxon>
        <taxon>Pentapetalae</taxon>
        <taxon>asterids</taxon>
        <taxon>lamiids</taxon>
        <taxon>Lamiales</taxon>
        <taxon>Pedaliaceae</taxon>
        <taxon>Sesamum</taxon>
    </lineage>
</organism>
<name>A0AAW2RJH3_9LAMI</name>
<dbReference type="InterPro" id="IPR018247">
    <property type="entry name" value="EF_Hand_1_Ca_BS"/>
</dbReference>
<accession>A0AAW2RJH3</accession>
<evidence type="ECO:0000256" key="1">
    <source>
        <dbReference type="ARBA" id="ARBA00022723"/>
    </source>
</evidence>
<protein>
    <submittedName>
        <fullName evidence="5">Calcium-binding allergen Ole e 8</fullName>
    </submittedName>
</protein>
<dbReference type="AlphaFoldDB" id="A0AAW2RJH3"/>
<dbReference type="Pfam" id="PF00036">
    <property type="entry name" value="EF-hand_1"/>
    <property type="match status" value="1"/>
</dbReference>
<dbReference type="PANTHER" id="PTHR10891">
    <property type="entry name" value="EF-HAND CALCIUM-BINDING DOMAIN CONTAINING PROTEIN"/>
    <property type="match status" value="1"/>
</dbReference>
<dbReference type="InterPro" id="IPR039647">
    <property type="entry name" value="EF_hand_pair_protein_CML-like"/>
</dbReference>
<dbReference type="PROSITE" id="PS00018">
    <property type="entry name" value="EF_HAND_1"/>
    <property type="match status" value="1"/>
</dbReference>
<dbReference type="InterPro" id="IPR011992">
    <property type="entry name" value="EF-hand-dom_pair"/>
</dbReference>